<dbReference type="RefSeq" id="WP_186599000.1">
    <property type="nucleotide sequence ID" value="NZ_JABWRS010000019.1"/>
</dbReference>
<keyword evidence="2" id="KW-1185">Reference proteome</keyword>
<proteinExistence type="predicted"/>
<sequence>MSRVVRLHELEGPEVLHVEYQPKPMPPVGEALVKVRAIEMNRADMMFRMDNYLDKAVLPSR</sequence>
<evidence type="ECO:0000313" key="1">
    <source>
        <dbReference type="EMBL" id="MBC3478032.1"/>
    </source>
</evidence>
<accession>A0ABR6VC48</accession>
<dbReference type="Proteomes" id="UP000628086">
    <property type="component" value="Unassembled WGS sequence"/>
</dbReference>
<dbReference type="Gene3D" id="3.90.180.10">
    <property type="entry name" value="Medium-chain alcohol dehydrogenases, catalytic domain"/>
    <property type="match status" value="1"/>
</dbReference>
<dbReference type="EMBL" id="JABWRS010000019">
    <property type="protein sequence ID" value="MBC3478032.1"/>
    <property type="molecule type" value="Genomic_DNA"/>
</dbReference>
<dbReference type="InterPro" id="IPR011032">
    <property type="entry name" value="GroES-like_sf"/>
</dbReference>
<comment type="caution">
    <text evidence="1">The sequence shown here is derived from an EMBL/GenBank/DDBJ whole genome shotgun (WGS) entry which is preliminary data.</text>
</comment>
<protein>
    <recommendedName>
        <fullName evidence="3">NADPH:quinone reductase</fullName>
    </recommendedName>
</protein>
<name>A0ABR6VC48_9PSED</name>
<gene>
    <name evidence="1" type="ORF">HU747_20815</name>
</gene>
<organism evidence="1 2">
    <name type="scientific">Pseudomonas taiwanensis</name>
    <dbReference type="NCBI Taxonomy" id="470150"/>
    <lineage>
        <taxon>Bacteria</taxon>
        <taxon>Pseudomonadati</taxon>
        <taxon>Pseudomonadota</taxon>
        <taxon>Gammaproteobacteria</taxon>
        <taxon>Pseudomonadales</taxon>
        <taxon>Pseudomonadaceae</taxon>
        <taxon>Pseudomonas</taxon>
    </lineage>
</organism>
<evidence type="ECO:0000313" key="2">
    <source>
        <dbReference type="Proteomes" id="UP000628086"/>
    </source>
</evidence>
<dbReference type="SUPFAM" id="SSF50129">
    <property type="entry name" value="GroES-like"/>
    <property type="match status" value="1"/>
</dbReference>
<reference evidence="1 2" key="1">
    <citation type="journal article" date="2020" name="Microorganisms">
        <title>Reliable Identification of Environmental Pseudomonas Isolates Using the rpoD Gene.</title>
        <authorList>
            <consortium name="The Broad Institute Genome Sequencing Platform"/>
            <person name="Girard L."/>
            <person name="Lood C."/>
            <person name="Rokni-Zadeh H."/>
            <person name="van Noort V."/>
            <person name="Lavigne R."/>
            <person name="De Mot R."/>
        </authorList>
    </citation>
    <scope>NUCLEOTIDE SEQUENCE [LARGE SCALE GENOMIC DNA]</scope>
    <source>
        <strain evidence="1 2">RW7P2</strain>
    </source>
</reference>
<evidence type="ECO:0008006" key="3">
    <source>
        <dbReference type="Google" id="ProtNLM"/>
    </source>
</evidence>